<evidence type="ECO:0000256" key="2">
    <source>
        <dbReference type="ARBA" id="ARBA00010992"/>
    </source>
</evidence>
<dbReference type="InterPro" id="IPR005829">
    <property type="entry name" value="Sugar_transporter_CS"/>
</dbReference>
<dbReference type="InterPro" id="IPR050360">
    <property type="entry name" value="MFS_Sugar_Transporters"/>
</dbReference>
<dbReference type="GO" id="GO:0016020">
    <property type="term" value="C:membrane"/>
    <property type="evidence" value="ECO:0007669"/>
    <property type="project" value="UniProtKB-SubCell"/>
</dbReference>
<evidence type="ECO:0000256" key="1">
    <source>
        <dbReference type="ARBA" id="ARBA00004141"/>
    </source>
</evidence>
<evidence type="ECO:0000259" key="7">
    <source>
        <dbReference type="PROSITE" id="PS50850"/>
    </source>
</evidence>
<dbReference type="PANTHER" id="PTHR48022:SF2">
    <property type="entry name" value="PLASTIDIC GLUCOSE TRANSPORTER 4"/>
    <property type="match status" value="1"/>
</dbReference>
<feature type="transmembrane region" description="Helical" evidence="6">
    <location>
        <begin position="104"/>
        <end position="124"/>
    </location>
</feature>
<feature type="transmembrane region" description="Helical" evidence="6">
    <location>
        <begin position="130"/>
        <end position="151"/>
    </location>
</feature>
<keyword evidence="5 6" id="KW-0472">Membrane</keyword>
<dbReference type="EMBL" id="GITU01006584">
    <property type="protein sequence ID" value="MBC1175287.1"/>
    <property type="molecule type" value="Transcribed_RNA"/>
</dbReference>
<feature type="transmembrane region" description="Helical" evidence="6">
    <location>
        <begin position="12"/>
        <end position="29"/>
    </location>
</feature>
<protein>
    <submittedName>
        <fullName evidence="8">Putative permease of the major facilitator superfamily protein</fullName>
    </submittedName>
</protein>
<dbReference type="Gene3D" id="1.20.1250.20">
    <property type="entry name" value="MFS general substrate transporter like domains"/>
    <property type="match status" value="1"/>
</dbReference>
<feature type="transmembrane region" description="Helical" evidence="6">
    <location>
        <begin position="68"/>
        <end position="92"/>
    </location>
</feature>
<dbReference type="AlphaFoldDB" id="A0A7G3AT18"/>
<organism evidence="8">
    <name type="scientific">Lutzomyia longipalpis</name>
    <name type="common">Sand fly</name>
    <dbReference type="NCBI Taxonomy" id="7200"/>
    <lineage>
        <taxon>Eukaryota</taxon>
        <taxon>Metazoa</taxon>
        <taxon>Ecdysozoa</taxon>
        <taxon>Arthropoda</taxon>
        <taxon>Hexapoda</taxon>
        <taxon>Insecta</taxon>
        <taxon>Pterygota</taxon>
        <taxon>Neoptera</taxon>
        <taxon>Endopterygota</taxon>
        <taxon>Diptera</taxon>
        <taxon>Nematocera</taxon>
        <taxon>Psychodoidea</taxon>
        <taxon>Psychodidae</taxon>
        <taxon>Lutzomyia</taxon>
        <taxon>Lutzomyia</taxon>
    </lineage>
</organism>
<reference evidence="8" key="1">
    <citation type="journal article" date="2020" name="BMC">
        <title>Leishmania infection induces a limited differential gene expression in the sand fly midgut.</title>
        <authorList>
            <person name="Coutinho-Abreu I.V."/>
            <person name="Serafim T.D."/>
            <person name="Meneses C."/>
            <person name="Kamhawi S."/>
            <person name="Oliveira F."/>
            <person name="Valenzuela J.G."/>
        </authorList>
    </citation>
    <scope>NUCLEOTIDE SEQUENCE</scope>
    <source>
        <strain evidence="8">Jacobina</strain>
        <tissue evidence="8">Midgut</tissue>
    </source>
</reference>
<dbReference type="PROSITE" id="PS00216">
    <property type="entry name" value="SUGAR_TRANSPORT_1"/>
    <property type="match status" value="1"/>
</dbReference>
<dbReference type="InterPro" id="IPR036259">
    <property type="entry name" value="MFS_trans_sf"/>
</dbReference>
<dbReference type="SUPFAM" id="SSF103473">
    <property type="entry name" value="MFS general substrate transporter"/>
    <property type="match status" value="1"/>
</dbReference>
<evidence type="ECO:0000256" key="3">
    <source>
        <dbReference type="ARBA" id="ARBA00022692"/>
    </source>
</evidence>
<comment type="similarity">
    <text evidence="2">Belongs to the major facilitator superfamily. Sugar transporter (TC 2.A.1.1) family.</text>
</comment>
<accession>A0A7G3AT18</accession>
<keyword evidence="3 6" id="KW-0812">Transmembrane</keyword>
<proteinExistence type="inferred from homology"/>
<feature type="domain" description="Major facilitator superfamily (MFS) profile" evidence="7">
    <location>
        <begin position="1"/>
        <end position="158"/>
    </location>
</feature>
<evidence type="ECO:0000256" key="6">
    <source>
        <dbReference type="SAM" id="Phobius"/>
    </source>
</evidence>
<dbReference type="InterPro" id="IPR020846">
    <property type="entry name" value="MFS_dom"/>
</dbReference>
<dbReference type="GO" id="GO:0005351">
    <property type="term" value="F:carbohydrate:proton symporter activity"/>
    <property type="evidence" value="ECO:0007669"/>
    <property type="project" value="TreeGrafter"/>
</dbReference>
<evidence type="ECO:0000256" key="5">
    <source>
        <dbReference type="ARBA" id="ARBA00023136"/>
    </source>
</evidence>
<dbReference type="PANTHER" id="PTHR48022">
    <property type="entry name" value="PLASTIDIC GLUCOSE TRANSPORTER 4"/>
    <property type="match status" value="1"/>
</dbReference>
<dbReference type="Pfam" id="PF00083">
    <property type="entry name" value="Sugar_tr"/>
    <property type="match status" value="1"/>
</dbReference>
<comment type="subcellular location">
    <subcellularLocation>
        <location evidence="1">Membrane</location>
        <topology evidence="1">Multi-pass membrane protein</topology>
    </subcellularLocation>
</comment>
<dbReference type="PROSITE" id="PS50850">
    <property type="entry name" value="MFS"/>
    <property type="match status" value="1"/>
</dbReference>
<evidence type="ECO:0000256" key="4">
    <source>
        <dbReference type="ARBA" id="ARBA00022989"/>
    </source>
</evidence>
<evidence type="ECO:0000313" key="8">
    <source>
        <dbReference type="EMBL" id="MBC1175287.1"/>
    </source>
</evidence>
<sequence length="169" mass="19066">MNTRMDSITAALISVCFALPGSFLAFTVVESWGRKAVLVCSSILTAVSFVPVILILRFNHLWKLPDYLSILSVGLILLISSFGLIALPMQISAEILPPKLRSKVCAFMMIMVWIGMFIMANYFLPWSESLGMDVLICFFFLWCLFEGVFVWKLMPETKGKTYDEIAQAF</sequence>
<keyword evidence="4 6" id="KW-1133">Transmembrane helix</keyword>
<dbReference type="VEuPathDB" id="VectorBase:LLONM1_005288"/>
<name>A0A7G3AT18_LUTLO</name>
<feature type="transmembrane region" description="Helical" evidence="6">
    <location>
        <begin position="36"/>
        <end position="56"/>
    </location>
</feature>
<dbReference type="InterPro" id="IPR005828">
    <property type="entry name" value="MFS_sugar_transport-like"/>
</dbReference>